<dbReference type="Pfam" id="PF08297">
    <property type="entry name" value="U3_snoRNA_assoc"/>
    <property type="match status" value="1"/>
</dbReference>
<dbReference type="HOGENOM" id="CLU_1012289_0_0_1"/>
<dbReference type="Proteomes" id="UP000016923">
    <property type="component" value="Unassembled WGS sequence"/>
</dbReference>
<dbReference type="EMBL" id="KE148146">
    <property type="protein sequence ID" value="EPE10334.1"/>
    <property type="molecule type" value="Genomic_DNA"/>
</dbReference>
<name>S3C9Z2_OPHP1</name>
<evidence type="ECO:0000313" key="3">
    <source>
        <dbReference type="Proteomes" id="UP000016923"/>
    </source>
</evidence>
<reference evidence="2 3" key="1">
    <citation type="journal article" date="2013" name="BMC Genomics">
        <title>The genome and transcriptome of the pine saprophyte Ophiostoma piceae, and a comparison with the bark beetle-associated pine pathogen Grosmannia clavigera.</title>
        <authorList>
            <person name="Haridas S."/>
            <person name="Wang Y."/>
            <person name="Lim L."/>
            <person name="Massoumi Alamouti S."/>
            <person name="Jackman S."/>
            <person name="Docking R."/>
            <person name="Robertson G."/>
            <person name="Birol I."/>
            <person name="Bohlmann J."/>
            <person name="Breuil C."/>
        </authorList>
    </citation>
    <scope>NUCLEOTIDE SEQUENCE [LARGE SCALE GENOMIC DNA]</scope>
    <source>
        <strain evidence="2 3">UAMH 11346</strain>
    </source>
</reference>
<dbReference type="eggNOG" id="ENOG502S51X">
    <property type="taxonomic scope" value="Eukaryota"/>
</dbReference>
<feature type="compositionally biased region" description="Polar residues" evidence="1">
    <location>
        <begin position="237"/>
        <end position="255"/>
    </location>
</feature>
<feature type="compositionally biased region" description="Low complexity" evidence="1">
    <location>
        <begin position="90"/>
        <end position="104"/>
    </location>
</feature>
<dbReference type="AlphaFoldDB" id="S3C9Z2"/>
<dbReference type="STRING" id="1262450.S3C9Z2"/>
<evidence type="ECO:0000256" key="1">
    <source>
        <dbReference type="SAM" id="MobiDB-lite"/>
    </source>
</evidence>
<feature type="compositionally biased region" description="Low complexity" evidence="1">
    <location>
        <begin position="196"/>
        <end position="208"/>
    </location>
</feature>
<dbReference type="OrthoDB" id="5245631at2759"/>
<feature type="compositionally biased region" description="Acidic residues" evidence="1">
    <location>
        <begin position="60"/>
        <end position="83"/>
    </location>
</feature>
<feature type="compositionally biased region" description="Polar residues" evidence="1">
    <location>
        <begin position="1"/>
        <end position="10"/>
    </location>
</feature>
<accession>S3C9Z2</accession>
<feature type="region of interest" description="Disordered" evidence="1">
    <location>
        <begin position="194"/>
        <end position="221"/>
    </location>
</feature>
<dbReference type="GO" id="GO:0006364">
    <property type="term" value="P:rRNA processing"/>
    <property type="evidence" value="ECO:0007669"/>
    <property type="project" value="InterPro"/>
</dbReference>
<feature type="region of interest" description="Disordered" evidence="1">
    <location>
        <begin position="1"/>
        <end position="138"/>
    </location>
</feature>
<evidence type="ECO:0000313" key="2">
    <source>
        <dbReference type="EMBL" id="EPE10334.1"/>
    </source>
</evidence>
<proteinExistence type="predicted"/>
<sequence>MSSTQNSPVTRSAAAKLWTKRKGDRESQDDVEMDAAPAVAAGDDTPSSKRRKLPVRSKEDEAEAEEEDNSEDNSEEDSDDEAPEAVSTVQAAAATRKSAQTASKAADERAADQKRKRQERDARLKAQAEVRKEREDKEAAEAQIAAEAAAKIQAQEEKAQKKKAAAVAAKVKEAESKLLPLEFLESDSEEEDAAIAHKQAAKAAAKAAKQPRQRVQLAKAPKDRMLGTTAFRVLEDTVNTSIAPKSHSHSTSSRQEMMARKRVGKPKSSGFLVRK</sequence>
<protein>
    <submittedName>
        <fullName evidence="2">U3 snorna associated protein</fullName>
    </submittedName>
</protein>
<dbReference type="OMA" id="FTRQPEE"/>
<feature type="compositionally biased region" description="Basic and acidic residues" evidence="1">
    <location>
        <begin position="105"/>
        <end position="138"/>
    </location>
</feature>
<organism evidence="2 3">
    <name type="scientific">Ophiostoma piceae (strain UAMH 11346)</name>
    <name type="common">Sap stain fungus</name>
    <dbReference type="NCBI Taxonomy" id="1262450"/>
    <lineage>
        <taxon>Eukaryota</taxon>
        <taxon>Fungi</taxon>
        <taxon>Dikarya</taxon>
        <taxon>Ascomycota</taxon>
        <taxon>Pezizomycotina</taxon>
        <taxon>Sordariomycetes</taxon>
        <taxon>Sordariomycetidae</taxon>
        <taxon>Ophiostomatales</taxon>
        <taxon>Ophiostomataceae</taxon>
        <taxon>Ophiostoma</taxon>
    </lineage>
</organism>
<dbReference type="VEuPathDB" id="FungiDB:F503_05429"/>
<dbReference type="GO" id="GO:0030515">
    <property type="term" value="F:snoRNA binding"/>
    <property type="evidence" value="ECO:0007669"/>
    <property type="project" value="InterPro"/>
</dbReference>
<keyword evidence="3" id="KW-1185">Reference proteome</keyword>
<feature type="region of interest" description="Disordered" evidence="1">
    <location>
        <begin position="237"/>
        <end position="275"/>
    </location>
</feature>
<gene>
    <name evidence="2" type="ORF">F503_05429</name>
</gene>
<dbReference type="InterPro" id="IPR013268">
    <property type="entry name" value="UTP16"/>
</dbReference>